<feature type="signal peptide" evidence="1">
    <location>
        <begin position="1"/>
        <end position="24"/>
    </location>
</feature>
<organism evidence="2 3">
    <name type="scientific">Mya arenaria</name>
    <name type="common">Soft-shell clam</name>
    <dbReference type="NCBI Taxonomy" id="6604"/>
    <lineage>
        <taxon>Eukaryota</taxon>
        <taxon>Metazoa</taxon>
        <taxon>Spiralia</taxon>
        <taxon>Lophotrochozoa</taxon>
        <taxon>Mollusca</taxon>
        <taxon>Bivalvia</taxon>
        <taxon>Autobranchia</taxon>
        <taxon>Heteroconchia</taxon>
        <taxon>Euheterodonta</taxon>
        <taxon>Imparidentia</taxon>
        <taxon>Neoheterodontei</taxon>
        <taxon>Myida</taxon>
        <taxon>Myoidea</taxon>
        <taxon>Myidae</taxon>
        <taxon>Mya</taxon>
    </lineage>
</organism>
<evidence type="ECO:0000256" key="1">
    <source>
        <dbReference type="SAM" id="SignalP"/>
    </source>
</evidence>
<dbReference type="EMBL" id="CP111024">
    <property type="protein sequence ID" value="WAR24422.1"/>
    <property type="molecule type" value="Genomic_DNA"/>
</dbReference>
<feature type="chain" id="PRO_5046094099" evidence="1">
    <location>
        <begin position="25"/>
        <end position="79"/>
    </location>
</feature>
<protein>
    <submittedName>
        <fullName evidence="2">Uncharacterized protein</fullName>
    </submittedName>
</protein>
<keyword evidence="1" id="KW-0732">Signal</keyword>
<evidence type="ECO:0000313" key="3">
    <source>
        <dbReference type="Proteomes" id="UP001164746"/>
    </source>
</evidence>
<dbReference type="Proteomes" id="UP001164746">
    <property type="component" value="Chromosome 13"/>
</dbReference>
<evidence type="ECO:0000313" key="2">
    <source>
        <dbReference type="EMBL" id="WAR24422.1"/>
    </source>
</evidence>
<reference evidence="2" key="1">
    <citation type="submission" date="2022-11" db="EMBL/GenBank/DDBJ databases">
        <title>Centuries of genome instability and evolution in soft-shell clam transmissible cancer (bioRxiv).</title>
        <authorList>
            <person name="Hart S.F.M."/>
            <person name="Yonemitsu M.A."/>
            <person name="Giersch R.M."/>
            <person name="Beal B.F."/>
            <person name="Arriagada G."/>
            <person name="Davis B.W."/>
            <person name="Ostrander E.A."/>
            <person name="Goff S.P."/>
            <person name="Metzger M.J."/>
        </authorList>
    </citation>
    <scope>NUCLEOTIDE SEQUENCE</scope>
    <source>
        <strain evidence="2">MELC-2E11</strain>
        <tissue evidence="2">Siphon/mantle</tissue>
    </source>
</reference>
<keyword evidence="3" id="KW-1185">Reference proteome</keyword>
<proteinExistence type="predicted"/>
<gene>
    <name evidence="2" type="ORF">MAR_038091</name>
</gene>
<accession>A0ABY7FS61</accession>
<name>A0ABY7FS61_MYAAR</name>
<sequence length="79" mass="8657">MTTATDTMTSTLFVLFALAVAASATVEVNHLVQTDDAGHKIQMDVIRDEDAKLVLSIIGDVSRYRGSIQTVNFHDYNVN</sequence>